<proteinExistence type="predicted"/>
<protein>
    <submittedName>
        <fullName evidence="2">Putative prophage protein</fullName>
    </submittedName>
</protein>
<organism evidence="2">
    <name type="scientific">Streptococcus pneumoniae</name>
    <dbReference type="NCBI Taxonomy" id="1313"/>
    <lineage>
        <taxon>Bacteria</taxon>
        <taxon>Bacillati</taxon>
        <taxon>Bacillota</taxon>
        <taxon>Bacilli</taxon>
        <taxon>Lactobacillales</taxon>
        <taxon>Streptococcaceae</taxon>
        <taxon>Streptococcus</taxon>
    </lineage>
</organism>
<dbReference type="GO" id="GO:0006260">
    <property type="term" value="P:DNA replication"/>
    <property type="evidence" value="ECO:0007669"/>
    <property type="project" value="TreeGrafter"/>
</dbReference>
<dbReference type="PANTHER" id="PTHR30050">
    <property type="entry name" value="CHROMOSOMAL REPLICATION INITIATOR PROTEIN DNAA"/>
    <property type="match status" value="1"/>
</dbReference>
<feature type="domain" description="IstB-like ATP-binding" evidence="1">
    <location>
        <begin position="76"/>
        <end position="230"/>
    </location>
</feature>
<dbReference type="InterPro" id="IPR002611">
    <property type="entry name" value="IstB_ATP-bd"/>
</dbReference>
<reference evidence="2" key="1">
    <citation type="submission" date="2014-04" db="EMBL/GenBank/DDBJ databases">
        <authorList>
            <person name="Croucher N."/>
        </authorList>
    </citation>
    <scope>NUCLEOTIDE SEQUENCE</scope>
    <source>
        <strain evidence="2">065645</strain>
    </source>
</reference>
<dbReference type="SUPFAM" id="SSF52540">
    <property type="entry name" value="P-loop containing nucleoside triphosphate hydrolases"/>
    <property type="match status" value="1"/>
</dbReference>
<dbReference type="AlphaFoldDB" id="A0A098ANK6"/>
<dbReference type="GO" id="GO:0005524">
    <property type="term" value="F:ATP binding"/>
    <property type="evidence" value="ECO:0007669"/>
    <property type="project" value="InterPro"/>
</dbReference>
<sequence length="256" mass="30036">MVDNVFEEIALSYRRNTEQQEEFCEKHNIPLIKILRTESVVCRMCESERIHEENQERVNELANAENERERKYYLEKFSLYDEVLKNATLDNFETPTEKEAEKLAFAKRICREWSEGARNNIVLQGEAGTGKSHLAFAMVKVLSEYTKEIAIFINVTDLLMKIKADFSQEEFLVNKIASAKFLVLDDLGMEKDSEWSFTILYNILNKRSNTIITTNLISADIQKRYGRPFMSRLMKGVDKDHLMVFNDLTNKRKQYF</sequence>
<dbReference type="InterPro" id="IPR027417">
    <property type="entry name" value="P-loop_NTPase"/>
</dbReference>
<accession>A0A098ANK6</accession>
<dbReference type="EMBL" id="LK020688">
    <property type="protein sequence ID" value="CDQ30107.1"/>
    <property type="molecule type" value="Genomic_DNA"/>
</dbReference>
<dbReference type="RefSeq" id="WP_000228219.1">
    <property type="nucleotide sequence ID" value="NZ_CFLM02000079.1"/>
</dbReference>
<evidence type="ECO:0000313" key="2">
    <source>
        <dbReference type="EMBL" id="CDQ30107.1"/>
    </source>
</evidence>
<dbReference type="PANTHER" id="PTHR30050:SF4">
    <property type="entry name" value="ATP-BINDING PROTEIN RV3427C IN INSERTION SEQUENCE-RELATED"/>
    <property type="match status" value="1"/>
</dbReference>
<name>A0A098ANK6_STREE</name>
<dbReference type="Gene3D" id="3.40.50.300">
    <property type="entry name" value="P-loop containing nucleotide triphosphate hydrolases"/>
    <property type="match status" value="1"/>
</dbReference>
<reference evidence="2" key="2">
    <citation type="submission" date="2014-10" db="EMBL/GenBank/DDBJ databases">
        <title>Contrasting mechanisms driving short-term and long-term diversification of pneumococci.</title>
        <authorList>
            <person name="Croucher N.J."/>
            <person name="Coupland P.C."/>
            <person name="Stevenson A.E."/>
            <person name="Callendrello A."/>
            <person name="Bentley S.D."/>
            <person name="Hanage W.P."/>
        </authorList>
    </citation>
    <scope>NUCLEOTIDE SEQUENCE</scope>
    <source>
        <strain evidence="2">065645</strain>
    </source>
</reference>
<dbReference type="Pfam" id="PF01695">
    <property type="entry name" value="IstB_IS21"/>
    <property type="match status" value="1"/>
</dbReference>
<evidence type="ECO:0000259" key="1">
    <source>
        <dbReference type="Pfam" id="PF01695"/>
    </source>
</evidence>